<dbReference type="Proteomes" id="UP001419268">
    <property type="component" value="Unassembled WGS sequence"/>
</dbReference>
<feature type="region of interest" description="Disordered" evidence="1">
    <location>
        <begin position="62"/>
        <end position="103"/>
    </location>
</feature>
<protein>
    <submittedName>
        <fullName evidence="2">Uncharacterized protein</fullName>
    </submittedName>
</protein>
<name>A0AAP0KU62_9MAGN</name>
<evidence type="ECO:0000313" key="3">
    <source>
        <dbReference type="Proteomes" id="UP001419268"/>
    </source>
</evidence>
<sequence length="226" mass="24058">MVLQRPNQRGDGFRAQTTKSGDNKRALPTPMAMVSEAATKMATSGGGVQRAARQSCLHSSHLALPDSTTSPGSSSTPWVDDDDDDAEEPTRKKETRVTKSLSPPLSLMDSSLVQGIKFLLSFAFLAFATNYPLTPPPFRLRRRARRCEREAGSGGALGVSSQVGEAVLGGDSWAATSKARAKLSVDYSLVLRLSSGFVLGDFAVAREGWGFGGGAFGEEGRKRSCE</sequence>
<feature type="compositionally biased region" description="Basic and acidic residues" evidence="1">
    <location>
        <begin position="88"/>
        <end position="97"/>
    </location>
</feature>
<evidence type="ECO:0000256" key="1">
    <source>
        <dbReference type="SAM" id="MobiDB-lite"/>
    </source>
</evidence>
<comment type="caution">
    <text evidence="2">The sequence shown here is derived from an EMBL/GenBank/DDBJ whole genome shotgun (WGS) entry which is preliminary data.</text>
</comment>
<organism evidence="2 3">
    <name type="scientific">Stephania cephalantha</name>
    <dbReference type="NCBI Taxonomy" id="152367"/>
    <lineage>
        <taxon>Eukaryota</taxon>
        <taxon>Viridiplantae</taxon>
        <taxon>Streptophyta</taxon>
        <taxon>Embryophyta</taxon>
        <taxon>Tracheophyta</taxon>
        <taxon>Spermatophyta</taxon>
        <taxon>Magnoliopsida</taxon>
        <taxon>Ranunculales</taxon>
        <taxon>Menispermaceae</taxon>
        <taxon>Menispermoideae</taxon>
        <taxon>Cissampelideae</taxon>
        <taxon>Stephania</taxon>
    </lineage>
</organism>
<dbReference type="AlphaFoldDB" id="A0AAP0KU62"/>
<proteinExistence type="predicted"/>
<evidence type="ECO:0000313" key="2">
    <source>
        <dbReference type="EMBL" id="KAK9158803.1"/>
    </source>
</evidence>
<dbReference type="EMBL" id="JBBNAG010000002">
    <property type="protein sequence ID" value="KAK9158803.1"/>
    <property type="molecule type" value="Genomic_DNA"/>
</dbReference>
<feature type="compositionally biased region" description="Low complexity" evidence="1">
    <location>
        <begin position="65"/>
        <end position="77"/>
    </location>
</feature>
<keyword evidence="3" id="KW-1185">Reference proteome</keyword>
<accession>A0AAP0KU62</accession>
<feature type="region of interest" description="Disordered" evidence="1">
    <location>
        <begin position="1"/>
        <end position="31"/>
    </location>
</feature>
<gene>
    <name evidence="2" type="ORF">Scep_005377</name>
</gene>
<reference evidence="2 3" key="1">
    <citation type="submission" date="2024-01" db="EMBL/GenBank/DDBJ databases">
        <title>Genome assemblies of Stephania.</title>
        <authorList>
            <person name="Yang L."/>
        </authorList>
    </citation>
    <scope>NUCLEOTIDE SEQUENCE [LARGE SCALE GENOMIC DNA]</scope>
    <source>
        <strain evidence="2">JXDWG</strain>
        <tissue evidence="2">Leaf</tissue>
    </source>
</reference>